<dbReference type="PANTHER" id="PTHR42044">
    <property type="entry name" value="DUF676 DOMAIN-CONTAINING PROTEIN-RELATED"/>
    <property type="match status" value="1"/>
</dbReference>
<evidence type="ECO:0000256" key="2">
    <source>
        <dbReference type="SAM" id="Phobius"/>
    </source>
</evidence>
<evidence type="ECO:0008006" key="5">
    <source>
        <dbReference type="Google" id="ProtNLM"/>
    </source>
</evidence>
<dbReference type="AlphaFoldDB" id="A0A9W8YLU4"/>
<feature type="region of interest" description="Disordered" evidence="1">
    <location>
        <begin position="1"/>
        <end position="26"/>
    </location>
</feature>
<keyword evidence="2" id="KW-0472">Membrane</keyword>
<name>A0A9W8YLU4_9PEZI</name>
<feature type="transmembrane region" description="Helical" evidence="2">
    <location>
        <begin position="100"/>
        <end position="123"/>
    </location>
</feature>
<accession>A0A9W8YLU4</accession>
<keyword evidence="2" id="KW-1133">Transmembrane helix</keyword>
<evidence type="ECO:0000313" key="4">
    <source>
        <dbReference type="Proteomes" id="UP001140453"/>
    </source>
</evidence>
<protein>
    <recommendedName>
        <fullName evidence="5">Alpha/beta-hydrolase</fullName>
    </recommendedName>
</protein>
<dbReference type="SUPFAM" id="SSF53474">
    <property type="entry name" value="alpha/beta-Hydrolases"/>
    <property type="match status" value="1"/>
</dbReference>
<organism evidence="3 4">
    <name type="scientific">Gnomoniopsis smithogilvyi</name>
    <dbReference type="NCBI Taxonomy" id="1191159"/>
    <lineage>
        <taxon>Eukaryota</taxon>
        <taxon>Fungi</taxon>
        <taxon>Dikarya</taxon>
        <taxon>Ascomycota</taxon>
        <taxon>Pezizomycotina</taxon>
        <taxon>Sordariomycetes</taxon>
        <taxon>Sordariomycetidae</taxon>
        <taxon>Diaporthales</taxon>
        <taxon>Gnomoniaceae</taxon>
        <taxon>Gnomoniopsis</taxon>
    </lineage>
</organism>
<comment type="caution">
    <text evidence="3">The sequence shown here is derived from an EMBL/GenBank/DDBJ whole genome shotgun (WGS) entry which is preliminary data.</text>
</comment>
<dbReference type="EMBL" id="JAPEVB010000005">
    <property type="protein sequence ID" value="KAJ4387890.1"/>
    <property type="molecule type" value="Genomic_DNA"/>
</dbReference>
<gene>
    <name evidence="3" type="ORF">N0V93_008493</name>
</gene>
<dbReference type="OrthoDB" id="202545at2759"/>
<dbReference type="InterPro" id="IPR029058">
    <property type="entry name" value="AB_hydrolase_fold"/>
</dbReference>
<reference evidence="3" key="1">
    <citation type="submission" date="2022-10" db="EMBL/GenBank/DDBJ databases">
        <title>Tapping the CABI collections for fungal endophytes: first genome assemblies for Collariella, Neodidymelliopsis, Ascochyta clinopodiicola, Didymella pomorum, Didymosphaeria variabile, Neocosmospora piperis and Neocucurbitaria cava.</title>
        <authorList>
            <person name="Hill R."/>
        </authorList>
    </citation>
    <scope>NUCLEOTIDE SEQUENCE</scope>
    <source>
        <strain evidence="3">IMI 355082</strain>
    </source>
</reference>
<dbReference type="PANTHER" id="PTHR42044:SF1">
    <property type="entry name" value="DUF676 DOMAIN-CONTAINING PROTEIN"/>
    <property type="match status" value="1"/>
</dbReference>
<feature type="transmembrane region" description="Helical" evidence="2">
    <location>
        <begin position="130"/>
        <end position="148"/>
    </location>
</feature>
<feature type="region of interest" description="Disordered" evidence="1">
    <location>
        <begin position="339"/>
        <end position="362"/>
    </location>
</feature>
<keyword evidence="4" id="KW-1185">Reference proteome</keyword>
<keyword evidence="2" id="KW-0812">Transmembrane</keyword>
<feature type="transmembrane region" description="Helical" evidence="2">
    <location>
        <begin position="62"/>
        <end position="80"/>
    </location>
</feature>
<proteinExistence type="predicted"/>
<evidence type="ECO:0000256" key="1">
    <source>
        <dbReference type="SAM" id="MobiDB-lite"/>
    </source>
</evidence>
<sequence>MSVTPVMSKQQDVSASGPAPTSKSPLLSTPDTVNFFGSQIGDESVINYSYTDSPWKILQKDIYYFFYYIWALPHIILPFRPADSGALSELSPTSGNIFCIFVHTILVILQLGFILVLLPLALFIPLWMTILLTAALLVVNGLLCNLLNGSDNESEFIFHSDPQYAKPDQPRFAHEQWVFLNGVAVGSHWMKSNLNRLALTFGRPIVGIHNRTSGIVFDVIECLVQRSLSYATEDIRVCYRIMKEKLYDPRYSKVVFIVHSQGGIEGGLVLDWLLQELPQNLLSKLEVYTFGNAANHFNNPFHTVGNQAKAERRPLMGAQDAVGAVGLSEEKFEKEHYKGDHANDGHYHAPNGLDHRRPPTPTSPPLLNTNADQNHMPVVETPISKAPTTRPARAIRTIEHYAHTTDFVALWGVIHFATTPLASNMIPRFLGRLFAYECPNGRGGHQLVQHYLDGMFPLERDPVTGRFVGTKENGNAFMESYVTVCSSKKRSLNGNKACKREDVLGSWLDTLEADDGDEDGKMHMITGDSASLVRQKMGLCEQKVQVKELSRLWKYRNGRIPKDKPPLLKVGVDGAVRNATL</sequence>
<dbReference type="Proteomes" id="UP001140453">
    <property type="component" value="Unassembled WGS sequence"/>
</dbReference>
<evidence type="ECO:0000313" key="3">
    <source>
        <dbReference type="EMBL" id="KAJ4387890.1"/>
    </source>
</evidence>
<feature type="compositionally biased region" description="Basic and acidic residues" evidence="1">
    <location>
        <begin position="339"/>
        <end position="357"/>
    </location>
</feature>